<dbReference type="RefSeq" id="WP_136496895.1">
    <property type="nucleotide sequence ID" value="NZ_CP046052.1"/>
</dbReference>
<evidence type="ECO:0000313" key="2">
    <source>
        <dbReference type="EMBL" id="QGM46671.1"/>
    </source>
</evidence>
<proteinExistence type="predicted"/>
<feature type="region of interest" description="Disordered" evidence="1">
    <location>
        <begin position="1"/>
        <end position="25"/>
    </location>
</feature>
<keyword evidence="3" id="KW-1185">Reference proteome</keyword>
<reference evidence="2 3" key="1">
    <citation type="submission" date="2019-11" db="EMBL/GenBank/DDBJ databases">
        <title>The genome sequence of Methylocystis heyeri.</title>
        <authorList>
            <person name="Oshkin I.Y."/>
            <person name="Miroshnikov K."/>
            <person name="Dedysh S.N."/>
        </authorList>
    </citation>
    <scope>NUCLEOTIDE SEQUENCE [LARGE SCALE GENOMIC DNA]</scope>
    <source>
        <strain evidence="2 3">H2</strain>
    </source>
</reference>
<sequence>MAERSPKKPSGQTGPISLGGNGPRRHLVKFPTDKAKLELMIAELFVNSRVLPNNDLRYFSNLKPNPENDLDFTVDTGLGKKLLELAEFAPLDKFKTSYDRAPPYLTMSQFCDFYLELINKKSNHQGGRDRLLLTYKTHSAFFVSLPVIEVVRRQLSLSQPKFERVYFLSPHDETDASTWEVFPGRPHAMFEKISTEDMLKMQIEVMNFDDIPLATE</sequence>
<dbReference type="AlphaFoldDB" id="A0A6B8KI35"/>
<evidence type="ECO:0000256" key="1">
    <source>
        <dbReference type="SAM" id="MobiDB-lite"/>
    </source>
</evidence>
<accession>A0A6B8KI35</accession>
<organism evidence="2 3">
    <name type="scientific">Methylocystis heyeri</name>
    <dbReference type="NCBI Taxonomy" id="391905"/>
    <lineage>
        <taxon>Bacteria</taxon>
        <taxon>Pseudomonadati</taxon>
        <taxon>Pseudomonadota</taxon>
        <taxon>Alphaproteobacteria</taxon>
        <taxon>Hyphomicrobiales</taxon>
        <taxon>Methylocystaceae</taxon>
        <taxon>Methylocystis</taxon>
    </lineage>
</organism>
<dbReference type="EMBL" id="CP046052">
    <property type="protein sequence ID" value="QGM46671.1"/>
    <property type="molecule type" value="Genomic_DNA"/>
</dbReference>
<dbReference type="Proteomes" id="UP000309061">
    <property type="component" value="Chromosome"/>
</dbReference>
<name>A0A6B8KI35_9HYPH</name>
<protein>
    <submittedName>
        <fullName evidence="2">Uncharacterized protein</fullName>
    </submittedName>
</protein>
<evidence type="ECO:0000313" key="3">
    <source>
        <dbReference type="Proteomes" id="UP000309061"/>
    </source>
</evidence>
<dbReference type="OrthoDB" id="8480023at2"/>
<dbReference type="KEGG" id="mhey:H2LOC_013745"/>
<gene>
    <name evidence="2" type="ORF">H2LOC_013745</name>
</gene>